<keyword evidence="1" id="KW-0732">Signal</keyword>
<dbReference type="Pfam" id="PF10342">
    <property type="entry name" value="Kre9_KNH"/>
    <property type="match status" value="1"/>
</dbReference>
<keyword evidence="6" id="KW-1185">Reference proteome</keyword>
<sequence length="859" mass="92151">MSDQDLQPSQPAACSGESTYLVFTQVGTHWHGRSSLNNLFVFGDSYSSRLSGAFETDEDDPYDPDDDDATWVDFLASSISSRPTAVVVNNFAFPGATVEYDLDGQLARFFDGFSKKMEPGEATFVFFLGINDCGGMPGEEVSSLVDVLFDAIHKLYINATARNFILVDVPPTDRSPAAAGTTTDLASRIEEWNSVLVAQASDFVCNSTETTILVFSSSKVLSEVLDNPSAQGFAESARDVVGRGIWRDSLHLTPAVQYFGFVVTDAGLLPACTPSLMPFCISYTGPAPISRYFRPRPAPPSLAALSLQSSSSATLVARSSSSLLSEEKSSHGAVSSATSIGSLAHESECGEDELLSTTRSSVDVVNQVEQVTATGLVMDAATGMDSETQPALDVVPPDDSSKGTGAYIPASRNVERLVAAFRGRQIYGQVVDIPNGYGGLVLRAPLDPRGKGKEDANKVMPMSKTRGATRRLNHATVDDPMEKDDGDCCPDSDVDPLPPARKLVPLSTFNSFMLWTPDRPLDEGRDEYVKALVEWTRLAAESRTESDWSLALTRDGDTSETKWTRWQPSPRFEFWLSAPSYIKPCRRKKPRRAALLPTLPRSLSSFLENARWYQKRAPIRMFAAFTPVLTFLAAAAIYVRADPNPNNPGPGDVFIQGQACTVGWDVDTTGLWKTMNIDLMTGDNFNMVLLTSVASGIDGTNPKKNTYSFTCPQVTPHSPIYFYQFSSPSTSNRTWTGRFAITDSAKNIVAPSQPTQPDGEMIPWGTGSLAGGWSSSSETSLAPGPVTPSVTSASSPESTSFTSPSNATSSVQTTSASATPSTVSTTEASGGAPSLSVPNIVFHTGVALGLAAFGFAAMF</sequence>
<dbReference type="InterPro" id="IPR052982">
    <property type="entry name" value="SRP1/TIP1-like"/>
</dbReference>
<dbReference type="InterPro" id="IPR018466">
    <property type="entry name" value="Kre9/Knh1-like_N"/>
</dbReference>
<reference evidence="5" key="1">
    <citation type="submission" date="2021-03" db="EMBL/GenBank/DDBJ databases">
        <title>Evolutionary innovations through gain and loss of genes in the ectomycorrhizal Boletales.</title>
        <authorList>
            <person name="Wu G."/>
            <person name="Miyauchi S."/>
            <person name="Morin E."/>
            <person name="Yang Z.-L."/>
            <person name="Xu J."/>
            <person name="Martin F.M."/>
        </authorList>
    </citation>
    <scope>NUCLEOTIDE SEQUENCE</scope>
    <source>
        <strain evidence="5">BR01</strain>
    </source>
</reference>
<feature type="compositionally biased region" description="Low complexity" evidence="2">
    <location>
        <begin position="787"/>
        <end position="829"/>
    </location>
</feature>
<evidence type="ECO:0000256" key="2">
    <source>
        <dbReference type="SAM" id="MobiDB-lite"/>
    </source>
</evidence>
<evidence type="ECO:0000313" key="6">
    <source>
        <dbReference type="Proteomes" id="UP000683000"/>
    </source>
</evidence>
<protein>
    <submittedName>
        <fullName evidence="5">Ribonuclease H2 non-catalytic subunit-domain-containing protein</fullName>
    </submittedName>
</protein>
<dbReference type="Proteomes" id="UP000683000">
    <property type="component" value="Unassembled WGS sequence"/>
</dbReference>
<dbReference type="SUPFAM" id="SSF52266">
    <property type="entry name" value="SGNH hydrolase"/>
    <property type="match status" value="1"/>
</dbReference>
<evidence type="ECO:0000259" key="3">
    <source>
        <dbReference type="Pfam" id="PF10342"/>
    </source>
</evidence>
<feature type="domain" description="Yeast cell wall synthesis Kre9/Knh1-like N-terminal" evidence="3">
    <location>
        <begin position="647"/>
        <end position="741"/>
    </location>
</feature>
<comment type="caution">
    <text evidence="5">The sequence shown here is derived from an EMBL/GenBank/DDBJ whole genome shotgun (WGS) entry which is preliminary data.</text>
</comment>
<dbReference type="InterPro" id="IPR013924">
    <property type="entry name" value="RNase_H2_suC"/>
</dbReference>
<dbReference type="EMBL" id="JAGFBS010000001">
    <property type="protein sequence ID" value="KAG6381813.1"/>
    <property type="molecule type" value="Genomic_DNA"/>
</dbReference>
<dbReference type="AlphaFoldDB" id="A0A8I3AFR2"/>
<gene>
    <name evidence="5" type="ORF">JVT61DRAFT_422</name>
</gene>
<evidence type="ECO:0000259" key="4">
    <source>
        <dbReference type="Pfam" id="PF13472"/>
    </source>
</evidence>
<dbReference type="Gene3D" id="3.40.50.1110">
    <property type="entry name" value="SGNH hydrolase"/>
    <property type="match status" value="1"/>
</dbReference>
<dbReference type="PANTHER" id="PTHR40633:SF1">
    <property type="entry name" value="GPI ANCHORED SERINE-THREONINE RICH PROTEIN (AFU_ORTHOLOGUE AFUA_1G03630)"/>
    <property type="match status" value="1"/>
</dbReference>
<evidence type="ECO:0000256" key="1">
    <source>
        <dbReference type="ARBA" id="ARBA00022729"/>
    </source>
</evidence>
<dbReference type="Pfam" id="PF13472">
    <property type="entry name" value="Lipase_GDSL_2"/>
    <property type="match status" value="1"/>
</dbReference>
<feature type="region of interest" description="Disordered" evidence="2">
    <location>
        <begin position="747"/>
        <end position="834"/>
    </location>
</feature>
<accession>A0A8I3AFR2</accession>
<dbReference type="GO" id="GO:0032299">
    <property type="term" value="C:ribonuclease H2 complex"/>
    <property type="evidence" value="ECO:0007669"/>
    <property type="project" value="InterPro"/>
</dbReference>
<proteinExistence type="predicted"/>
<organism evidence="5 6">
    <name type="scientific">Boletus reticuloceps</name>
    <dbReference type="NCBI Taxonomy" id="495285"/>
    <lineage>
        <taxon>Eukaryota</taxon>
        <taxon>Fungi</taxon>
        <taxon>Dikarya</taxon>
        <taxon>Basidiomycota</taxon>
        <taxon>Agaricomycotina</taxon>
        <taxon>Agaricomycetes</taxon>
        <taxon>Agaricomycetidae</taxon>
        <taxon>Boletales</taxon>
        <taxon>Boletineae</taxon>
        <taxon>Boletaceae</taxon>
        <taxon>Boletoideae</taxon>
        <taxon>Boletus</taxon>
    </lineage>
</organism>
<feature type="region of interest" description="Disordered" evidence="2">
    <location>
        <begin position="388"/>
        <end position="407"/>
    </location>
</feature>
<dbReference type="OrthoDB" id="1600564at2759"/>
<dbReference type="InterPro" id="IPR013830">
    <property type="entry name" value="SGNH_hydro"/>
</dbReference>
<dbReference type="Pfam" id="PF08615">
    <property type="entry name" value="RNase_H2_suC"/>
    <property type="match status" value="1"/>
</dbReference>
<name>A0A8I3AFR2_9AGAM</name>
<feature type="domain" description="SGNH hydrolase-type esterase" evidence="4">
    <location>
        <begin position="41"/>
        <end position="202"/>
    </location>
</feature>
<dbReference type="GO" id="GO:0006401">
    <property type="term" value="P:RNA catabolic process"/>
    <property type="evidence" value="ECO:0007669"/>
    <property type="project" value="InterPro"/>
</dbReference>
<dbReference type="PANTHER" id="PTHR40633">
    <property type="entry name" value="MATRIX PROTEIN, PUTATIVE (AFU_ORTHOLOGUE AFUA_8G05410)-RELATED"/>
    <property type="match status" value="1"/>
</dbReference>
<dbReference type="Gene3D" id="2.40.128.680">
    <property type="match status" value="1"/>
</dbReference>
<dbReference type="InterPro" id="IPR036514">
    <property type="entry name" value="SGNH_hydro_sf"/>
</dbReference>
<evidence type="ECO:0000313" key="5">
    <source>
        <dbReference type="EMBL" id="KAG6381813.1"/>
    </source>
</evidence>